<evidence type="ECO:0000256" key="2">
    <source>
        <dbReference type="SAM" id="Phobius"/>
    </source>
</evidence>
<evidence type="ECO:0000313" key="3">
    <source>
        <dbReference type="EMBL" id="MCG7946708.1"/>
    </source>
</evidence>
<feature type="region of interest" description="Disordered" evidence="1">
    <location>
        <begin position="1"/>
        <end position="30"/>
    </location>
</feature>
<evidence type="ECO:0000256" key="1">
    <source>
        <dbReference type="SAM" id="MobiDB-lite"/>
    </source>
</evidence>
<keyword evidence="2" id="KW-0472">Membrane</keyword>
<dbReference type="Proteomes" id="UP000886667">
    <property type="component" value="Unassembled WGS sequence"/>
</dbReference>
<proteinExistence type="predicted"/>
<reference evidence="3" key="1">
    <citation type="journal article" date="2021" name="Proc. Natl. Acad. Sci. U.S.A.">
        <title>Global biogeography of chemosynthetic symbionts reveals both localized and globally distributed symbiont groups. .</title>
        <authorList>
            <person name="Osvatic J.T."/>
            <person name="Wilkins L.G.E."/>
            <person name="Leibrecht L."/>
            <person name="Leray M."/>
            <person name="Zauner S."/>
            <person name="Polzin J."/>
            <person name="Camacho Y."/>
            <person name="Gros O."/>
            <person name="van Gils J.A."/>
            <person name="Eisen J.A."/>
            <person name="Petersen J.M."/>
            <person name="Yuen B."/>
        </authorList>
    </citation>
    <scope>NUCLEOTIDE SEQUENCE</scope>
    <source>
        <strain evidence="3">MAGclacostrist064TRANS</strain>
    </source>
</reference>
<sequence>MSESDKLPEDPGLNRLYRAGRHEAPSETVDQAVLSEARSVAAKRRSRWILPLSSAALLLLGVGLSLPLIDLRNDFYQPPHSTPAPAPQAESRSESDQTLPAPAKAPAGQAIEMQKRAAPAAQSELAAPPLMEQRARTKAPAAEAERKQLRAAPEAILQSTDSEAYQRPPELWLAEIEAMIQSGQDQAARRSLTLFMTTYPDHPLPKSLQIWQSTQ</sequence>
<feature type="region of interest" description="Disordered" evidence="1">
    <location>
        <begin position="79"/>
        <end position="148"/>
    </location>
</feature>
<feature type="transmembrane region" description="Helical" evidence="2">
    <location>
        <begin position="48"/>
        <end position="69"/>
    </location>
</feature>
<keyword evidence="2" id="KW-1133">Transmembrane helix</keyword>
<protein>
    <submittedName>
        <fullName evidence="3">Uncharacterized protein</fullName>
    </submittedName>
</protein>
<accession>A0A9E4KCU1</accession>
<comment type="caution">
    <text evidence="3">The sequence shown here is derived from an EMBL/GenBank/DDBJ whole genome shotgun (WGS) entry which is preliminary data.</text>
</comment>
<organism evidence="3 4">
    <name type="scientific">Candidatus Thiodiazotropha taylori</name>
    <dbReference type="NCBI Taxonomy" id="2792791"/>
    <lineage>
        <taxon>Bacteria</taxon>
        <taxon>Pseudomonadati</taxon>
        <taxon>Pseudomonadota</taxon>
        <taxon>Gammaproteobacteria</taxon>
        <taxon>Chromatiales</taxon>
        <taxon>Sedimenticolaceae</taxon>
        <taxon>Candidatus Thiodiazotropha</taxon>
    </lineage>
</organism>
<name>A0A9E4KCU1_9GAMM</name>
<dbReference type="AlphaFoldDB" id="A0A9E4KCU1"/>
<gene>
    <name evidence="3" type="ORF">JAZ07_10235</name>
</gene>
<evidence type="ECO:0000313" key="4">
    <source>
        <dbReference type="Proteomes" id="UP000886667"/>
    </source>
</evidence>
<keyword evidence="2" id="KW-0812">Transmembrane</keyword>
<dbReference type="EMBL" id="JAEPCM010000342">
    <property type="protein sequence ID" value="MCG7946708.1"/>
    <property type="molecule type" value="Genomic_DNA"/>
</dbReference>
<feature type="compositionally biased region" description="Low complexity" evidence="1">
    <location>
        <begin position="117"/>
        <end position="129"/>
    </location>
</feature>